<dbReference type="EMBL" id="LR796253">
    <property type="protein sequence ID" value="CAB4131823.1"/>
    <property type="molecule type" value="Genomic_DNA"/>
</dbReference>
<protein>
    <submittedName>
        <fullName evidence="1">Uncharacterized protein</fullName>
    </submittedName>
</protein>
<evidence type="ECO:0000313" key="1">
    <source>
        <dbReference type="EMBL" id="CAB4131823.1"/>
    </source>
</evidence>
<accession>A0A6J5LET4</accession>
<sequence length="86" mass="10098">MFDSYQRIRLRDLAWREGDPKPDYTKANVRLDAYIAELQVQHPKLFHNSASLAQRVFLDKPMGTMPYSYAVRDYANSTLKMIENTK</sequence>
<gene>
    <name evidence="1" type="ORF">UFOVP125_33</name>
</gene>
<proteinExistence type="predicted"/>
<organism evidence="1">
    <name type="scientific">uncultured Caudovirales phage</name>
    <dbReference type="NCBI Taxonomy" id="2100421"/>
    <lineage>
        <taxon>Viruses</taxon>
        <taxon>Duplodnaviria</taxon>
        <taxon>Heunggongvirae</taxon>
        <taxon>Uroviricota</taxon>
        <taxon>Caudoviricetes</taxon>
        <taxon>Peduoviridae</taxon>
        <taxon>Maltschvirus</taxon>
        <taxon>Maltschvirus maltsch</taxon>
    </lineage>
</organism>
<reference evidence="1" key="1">
    <citation type="submission" date="2020-04" db="EMBL/GenBank/DDBJ databases">
        <authorList>
            <person name="Chiriac C."/>
            <person name="Salcher M."/>
            <person name="Ghai R."/>
            <person name="Kavagutti S V."/>
        </authorList>
    </citation>
    <scope>NUCLEOTIDE SEQUENCE</scope>
</reference>
<name>A0A6J5LET4_9CAUD</name>